<gene>
    <name evidence="1" type="ORF">D7Z26_03480</name>
</gene>
<dbReference type="AlphaFoldDB" id="A0A494Y4T3"/>
<sequence>MPVIPYKQWSLLLIAGLVVVLSLSRLPSVERGFQERRQAVAVFQPNTSNWLTDDNLVDALSKLSLTDRLVKVGWDHAILTVDLLGDAPIDAWADMGKLLAFAYAEERNVKQLLIRVYVDRSGGNRSLMLAAETRKSDWSEEELADPLLTTRLADIEQASKIRLSVTPLGKHWLANFAN</sequence>
<evidence type="ECO:0000313" key="1">
    <source>
        <dbReference type="EMBL" id="RKP57060.1"/>
    </source>
</evidence>
<comment type="caution">
    <text evidence="1">The sequence shown here is derived from an EMBL/GenBank/DDBJ whole genome shotgun (WGS) entry which is preliminary data.</text>
</comment>
<dbReference type="OrthoDB" id="2678813at2"/>
<evidence type="ECO:0000313" key="2">
    <source>
        <dbReference type="Proteomes" id="UP000282076"/>
    </source>
</evidence>
<keyword evidence="2" id="KW-1185">Reference proteome</keyword>
<proteinExistence type="predicted"/>
<dbReference type="EMBL" id="RBZM01000002">
    <property type="protein sequence ID" value="RKP57060.1"/>
    <property type="molecule type" value="Genomic_DNA"/>
</dbReference>
<dbReference type="Proteomes" id="UP000282076">
    <property type="component" value="Unassembled WGS sequence"/>
</dbReference>
<accession>A0A494Y4T3</accession>
<organism evidence="1 2">
    <name type="scientific">Cohnella endophytica</name>
    <dbReference type="NCBI Taxonomy" id="2419778"/>
    <lineage>
        <taxon>Bacteria</taxon>
        <taxon>Bacillati</taxon>
        <taxon>Bacillota</taxon>
        <taxon>Bacilli</taxon>
        <taxon>Bacillales</taxon>
        <taxon>Paenibacillaceae</taxon>
        <taxon>Cohnella</taxon>
    </lineage>
</organism>
<reference evidence="1 2" key="1">
    <citation type="submission" date="2018-10" db="EMBL/GenBank/DDBJ databases">
        <title>Cohnella sp. M2MS4P-1, whole genome shotgun sequence.</title>
        <authorList>
            <person name="Tuo L."/>
        </authorList>
    </citation>
    <scope>NUCLEOTIDE SEQUENCE [LARGE SCALE GENOMIC DNA]</scope>
    <source>
        <strain evidence="1 2">M2MS4P-1</strain>
    </source>
</reference>
<dbReference type="RefSeq" id="WP_120974675.1">
    <property type="nucleotide sequence ID" value="NZ_RBZM01000002.1"/>
</dbReference>
<name>A0A494Y4T3_9BACL</name>
<protein>
    <submittedName>
        <fullName evidence="1">Uncharacterized protein</fullName>
    </submittedName>
</protein>